<feature type="compositionally biased region" description="Basic and acidic residues" evidence="1">
    <location>
        <begin position="115"/>
        <end position="157"/>
    </location>
</feature>
<evidence type="ECO:0000313" key="2">
    <source>
        <dbReference type="EMBL" id="CCG81371.1"/>
    </source>
</evidence>
<feature type="compositionally biased region" description="Polar residues" evidence="1">
    <location>
        <begin position="103"/>
        <end position="112"/>
    </location>
</feature>
<dbReference type="GO" id="GO:0030515">
    <property type="term" value="F:snoRNA binding"/>
    <property type="evidence" value="ECO:0007669"/>
    <property type="project" value="InterPro"/>
</dbReference>
<keyword evidence="3" id="KW-1185">Reference proteome</keyword>
<dbReference type="EMBL" id="CAHR02000037">
    <property type="protein sequence ID" value="CCG81371.1"/>
    <property type="molecule type" value="Genomic_DNA"/>
</dbReference>
<feature type="compositionally biased region" description="Acidic residues" evidence="1">
    <location>
        <begin position="88"/>
        <end position="99"/>
    </location>
</feature>
<organism evidence="2 3">
    <name type="scientific">Taphrina deformans (strain PYCC 5710 / ATCC 11124 / CBS 356.35 / IMI 108563 / JCM 9778 / NBRC 8474)</name>
    <name type="common">Peach leaf curl fungus</name>
    <name type="synonym">Lalaria deformans</name>
    <dbReference type="NCBI Taxonomy" id="1097556"/>
    <lineage>
        <taxon>Eukaryota</taxon>
        <taxon>Fungi</taxon>
        <taxon>Dikarya</taxon>
        <taxon>Ascomycota</taxon>
        <taxon>Taphrinomycotina</taxon>
        <taxon>Taphrinomycetes</taxon>
        <taxon>Taphrinales</taxon>
        <taxon>Taphrinaceae</taxon>
        <taxon>Taphrina</taxon>
    </lineage>
</organism>
<feature type="compositionally biased region" description="Polar residues" evidence="1">
    <location>
        <begin position="1"/>
        <end position="19"/>
    </location>
</feature>
<feature type="region of interest" description="Disordered" evidence="1">
    <location>
        <begin position="1"/>
        <end position="190"/>
    </location>
</feature>
<protein>
    <submittedName>
        <fullName evidence="2">Uncharacterized protein</fullName>
    </submittedName>
</protein>
<feature type="compositionally biased region" description="Low complexity" evidence="1">
    <location>
        <begin position="70"/>
        <end position="82"/>
    </location>
</feature>
<dbReference type="VEuPathDB" id="FungiDB:TAPDE_001074"/>
<accession>R4X7I3</accession>
<feature type="compositionally biased region" description="Basic residues" evidence="1">
    <location>
        <begin position="288"/>
        <end position="298"/>
    </location>
</feature>
<dbReference type="GO" id="GO:0006364">
    <property type="term" value="P:rRNA processing"/>
    <property type="evidence" value="ECO:0007669"/>
    <property type="project" value="InterPro"/>
</dbReference>
<feature type="compositionally biased region" description="Polar residues" evidence="1">
    <location>
        <begin position="268"/>
        <end position="287"/>
    </location>
</feature>
<sequence length="298" mass="32938">MGANEQLVSLETMTPPGSFSRSPSPKKRRLSLEDTPEQTFVDARATPFAKRERRISDSSPVRVNKSTKTSNSSERNSAASRNTVNKDDSEDESSDDEAPEAISNANTAQTAKLSEAARREASQKQALEEREKRRAKDVKLRAQKEATKRATLPKESEQGVSEIAGEQSTVENVDESAGGIEDADEEDGNAKDIAKVKRQHLPRLLPDEILNAPQAPISLHGAGHESSSLLMPVKHTRFEIKKEVTTVKDGALTVQLLKRQRKDMAPKQTASVANTKNQWLYQRGQHSSNRRPIRKPLA</sequence>
<comment type="caution">
    <text evidence="2">The sequence shown here is derived from an EMBL/GenBank/DDBJ whole genome shotgun (WGS) entry which is preliminary data.</text>
</comment>
<dbReference type="InterPro" id="IPR013268">
    <property type="entry name" value="UTP16"/>
</dbReference>
<dbReference type="AlphaFoldDB" id="R4X7I3"/>
<evidence type="ECO:0000313" key="3">
    <source>
        <dbReference type="Proteomes" id="UP000013776"/>
    </source>
</evidence>
<evidence type="ECO:0000256" key="1">
    <source>
        <dbReference type="SAM" id="MobiDB-lite"/>
    </source>
</evidence>
<proteinExistence type="predicted"/>
<dbReference type="STRING" id="1097556.R4X7I3"/>
<dbReference type="Proteomes" id="UP000013776">
    <property type="component" value="Unassembled WGS sequence"/>
</dbReference>
<feature type="region of interest" description="Disordered" evidence="1">
    <location>
        <begin position="261"/>
        <end position="298"/>
    </location>
</feature>
<name>R4X7I3_TAPDE</name>
<gene>
    <name evidence="2" type="ORF">TAPDE_001074</name>
</gene>
<dbReference type="Pfam" id="PF08297">
    <property type="entry name" value="U3_snoRNA_assoc"/>
    <property type="match status" value="1"/>
</dbReference>
<reference evidence="2 3" key="1">
    <citation type="journal article" date="2013" name="MBio">
        <title>Genome sequencing of the plant pathogen Taphrina deformans, the causal agent of peach leaf curl.</title>
        <authorList>
            <person name="Cisse O.H."/>
            <person name="Almeida J.M.G.C.F."/>
            <person name="Fonseca A."/>
            <person name="Kumar A.A."/>
            <person name="Salojaervi J."/>
            <person name="Overmyer K."/>
            <person name="Hauser P.M."/>
            <person name="Pagni M."/>
        </authorList>
    </citation>
    <scope>NUCLEOTIDE SEQUENCE [LARGE SCALE GENOMIC DNA]</scope>
    <source>
        <strain evidence="3">PYCC 5710 / ATCC 11124 / CBS 356.35 / IMI 108563 / JCM 9778 / NBRC 8474</strain>
    </source>
</reference>
<feature type="compositionally biased region" description="Polar residues" evidence="1">
    <location>
        <begin position="57"/>
        <end position="69"/>
    </location>
</feature>